<reference evidence="1" key="1">
    <citation type="submission" date="2022-10" db="EMBL/GenBank/DDBJ databases">
        <title>The WGS of Solirubrobacter ginsenosidimutans DSM 21036.</title>
        <authorList>
            <person name="Jiang Z."/>
        </authorList>
    </citation>
    <scope>NUCLEOTIDE SEQUENCE</scope>
    <source>
        <strain evidence="1">DSM 21036</strain>
    </source>
</reference>
<evidence type="ECO:0000313" key="1">
    <source>
        <dbReference type="EMBL" id="MDA0166862.1"/>
    </source>
</evidence>
<accession>A0A9X3S6J8</accession>
<dbReference type="Proteomes" id="UP001149140">
    <property type="component" value="Unassembled WGS sequence"/>
</dbReference>
<name>A0A9X3S6J8_9ACTN</name>
<organism evidence="1 2">
    <name type="scientific">Solirubrobacter ginsenosidimutans</name>
    <dbReference type="NCBI Taxonomy" id="490573"/>
    <lineage>
        <taxon>Bacteria</taxon>
        <taxon>Bacillati</taxon>
        <taxon>Actinomycetota</taxon>
        <taxon>Thermoleophilia</taxon>
        <taxon>Solirubrobacterales</taxon>
        <taxon>Solirubrobacteraceae</taxon>
        <taxon>Solirubrobacter</taxon>
    </lineage>
</organism>
<comment type="caution">
    <text evidence="1">The sequence shown here is derived from an EMBL/GenBank/DDBJ whole genome shotgun (WGS) entry which is preliminary data.</text>
</comment>
<protein>
    <submittedName>
        <fullName evidence="1">Uncharacterized protein</fullName>
    </submittedName>
</protein>
<keyword evidence="2" id="KW-1185">Reference proteome</keyword>
<gene>
    <name evidence="1" type="ORF">OM076_41760</name>
</gene>
<dbReference type="AlphaFoldDB" id="A0A9X3S6J8"/>
<evidence type="ECO:0000313" key="2">
    <source>
        <dbReference type="Proteomes" id="UP001149140"/>
    </source>
</evidence>
<proteinExistence type="predicted"/>
<dbReference type="RefSeq" id="WP_270046115.1">
    <property type="nucleotide sequence ID" value="NZ_JAPDOD010000078.1"/>
</dbReference>
<sequence>MRAIPFQRPAPPQSPADDAYSAWFNAQQRCTAALRAWSAAPNAYRADAYGAYLIELAFEEMAAEALERLHRQRLAA</sequence>
<dbReference type="EMBL" id="JAPDOD010000078">
    <property type="protein sequence ID" value="MDA0166862.1"/>
    <property type="molecule type" value="Genomic_DNA"/>
</dbReference>